<keyword evidence="3" id="KW-1185">Reference proteome</keyword>
<dbReference type="OrthoDB" id="10490992at2759"/>
<feature type="region of interest" description="Disordered" evidence="1">
    <location>
        <begin position="219"/>
        <end position="249"/>
    </location>
</feature>
<evidence type="ECO:0000256" key="1">
    <source>
        <dbReference type="SAM" id="MobiDB-lite"/>
    </source>
</evidence>
<dbReference type="AlphaFoldDB" id="A0A3N4M0Q9"/>
<evidence type="ECO:0000313" key="2">
    <source>
        <dbReference type="EMBL" id="RPB28764.1"/>
    </source>
</evidence>
<organism evidence="2 3">
    <name type="scientific">Terfezia boudieri ATCC MYA-4762</name>
    <dbReference type="NCBI Taxonomy" id="1051890"/>
    <lineage>
        <taxon>Eukaryota</taxon>
        <taxon>Fungi</taxon>
        <taxon>Dikarya</taxon>
        <taxon>Ascomycota</taxon>
        <taxon>Pezizomycotina</taxon>
        <taxon>Pezizomycetes</taxon>
        <taxon>Pezizales</taxon>
        <taxon>Pezizaceae</taxon>
        <taxon>Terfezia</taxon>
    </lineage>
</organism>
<proteinExistence type="predicted"/>
<dbReference type="Proteomes" id="UP000267821">
    <property type="component" value="Unassembled WGS sequence"/>
</dbReference>
<name>A0A3N4M0Q9_9PEZI</name>
<protein>
    <submittedName>
        <fullName evidence="2">Uncharacterized protein</fullName>
    </submittedName>
</protein>
<reference evidence="2 3" key="1">
    <citation type="journal article" date="2018" name="Nat. Ecol. Evol.">
        <title>Pezizomycetes genomes reveal the molecular basis of ectomycorrhizal truffle lifestyle.</title>
        <authorList>
            <person name="Murat C."/>
            <person name="Payen T."/>
            <person name="Noel B."/>
            <person name="Kuo A."/>
            <person name="Morin E."/>
            <person name="Chen J."/>
            <person name="Kohler A."/>
            <person name="Krizsan K."/>
            <person name="Balestrini R."/>
            <person name="Da Silva C."/>
            <person name="Montanini B."/>
            <person name="Hainaut M."/>
            <person name="Levati E."/>
            <person name="Barry K.W."/>
            <person name="Belfiori B."/>
            <person name="Cichocki N."/>
            <person name="Clum A."/>
            <person name="Dockter R.B."/>
            <person name="Fauchery L."/>
            <person name="Guy J."/>
            <person name="Iotti M."/>
            <person name="Le Tacon F."/>
            <person name="Lindquist E.A."/>
            <person name="Lipzen A."/>
            <person name="Malagnac F."/>
            <person name="Mello A."/>
            <person name="Molinier V."/>
            <person name="Miyauchi S."/>
            <person name="Poulain J."/>
            <person name="Riccioni C."/>
            <person name="Rubini A."/>
            <person name="Sitrit Y."/>
            <person name="Splivallo R."/>
            <person name="Traeger S."/>
            <person name="Wang M."/>
            <person name="Zifcakova L."/>
            <person name="Wipf D."/>
            <person name="Zambonelli A."/>
            <person name="Paolocci F."/>
            <person name="Nowrousian M."/>
            <person name="Ottonello S."/>
            <person name="Baldrian P."/>
            <person name="Spatafora J.W."/>
            <person name="Henrissat B."/>
            <person name="Nagy L.G."/>
            <person name="Aury J.M."/>
            <person name="Wincker P."/>
            <person name="Grigoriev I.V."/>
            <person name="Bonfante P."/>
            <person name="Martin F.M."/>
        </authorList>
    </citation>
    <scope>NUCLEOTIDE SEQUENCE [LARGE SCALE GENOMIC DNA]</scope>
    <source>
        <strain evidence="2 3">ATCC MYA-4762</strain>
    </source>
</reference>
<dbReference type="InParanoid" id="A0A3N4M0Q9"/>
<dbReference type="EMBL" id="ML121528">
    <property type="protein sequence ID" value="RPB28764.1"/>
    <property type="molecule type" value="Genomic_DNA"/>
</dbReference>
<evidence type="ECO:0000313" key="3">
    <source>
        <dbReference type="Proteomes" id="UP000267821"/>
    </source>
</evidence>
<sequence>MELSKQLNPSPQVLDLQTLSLPNGPDLIAQSLDLLEPIERGEALVTMAHRLIKIRQESGSTLGAAAGHVLEAIEVYKPWEPMGILRNDYSKLAVMGQLKELAQFHHDTVCHKMRAEEVLQDKWGSNWRRELEDLSPPSDSTHYLRELAKVATLVTLQDGIRLFKVLVDRRKNNLHKGVSTKAHLKPGDLRILRSMIVGKMTPNALNVCSALSDFSGDQNLDIQDQSPPAAATTAPSRVSKRAAANSHIH</sequence>
<gene>
    <name evidence="2" type="ORF">L211DRAFT_844845</name>
</gene>
<accession>A0A3N4M0Q9</accession>